<reference evidence="1 2" key="1">
    <citation type="submission" date="2020-08" db="EMBL/GenBank/DDBJ databases">
        <title>Sequencing the genomes of 1000 actinobacteria strains.</title>
        <authorList>
            <person name="Klenk H.-P."/>
        </authorList>
    </citation>
    <scope>NUCLEOTIDE SEQUENCE [LARGE SCALE GENOMIC DNA]</scope>
    <source>
        <strain evidence="1 2">DSM 105369</strain>
    </source>
</reference>
<protein>
    <submittedName>
        <fullName evidence="1">Uncharacterized protein</fullName>
    </submittedName>
</protein>
<organism evidence="1 2">
    <name type="scientific">Flexivirga oryzae</name>
    <dbReference type="NCBI Taxonomy" id="1794944"/>
    <lineage>
        <taxon>Bacteria</taxon>
        <taxon>Bacillati</taxon>
        <taxon>Actinomycetota</taxon>
        <taxon>Actinomycetes</taxon>
        <taxon>Micrococcales</taxon>
        <taxon>Dermacoccaceae</taxon>
        <taxon>Flexivirga</taxon>
    </lineage>
</organism>
<dbReference type="AlphaFoldDB" id="A0A839N7R6"/>
<sequence>MGCRRCVLLIDRRLRGRHNRGKGVAITRSALADTVPKLSVHRGPFSPFYLPNIVGAQQVPCLVEGSR</sequence>
<proteinExistence type="predicted"/>
<evidence type="ECO:0000313" key="2">
    <source>
        <dbReference type="Proteomes" id="UP000559182"/>
    </source>
</evidence>
<accession>A0A839N7R6</accession>
<name>A0A839N7R6_9MICO</name>
<evidence type="ECO:0000313" key="1">
    <source>
        <dbReference type="EMBL" id="MBB2892193.1"/>
    </source>
</evidence>
<gene>
    <name evidence="1" type="ORF">FHU39_002177</name>
</gene>
<dbReference type="EMBL" id="JACHVQ010000001">
    <property type="protein sequence ID" value="MBB2892193.1"/>
    <property type="molecule type" value="Genomic_DNA"/>
</dbReference>
<comment type="caution">
    <text evidence="1">The sequence shown here is derived from an EMBL/GenBank/DDBJ whole genome shotgun (WGS) entry which is preliminary data.</text>
</comment>
<keyword evidence="2" id="KW-1185">Reference proteome</keyword>
<dbReference type="Proteomes" id="UP000559182">
    <property type="component" value="Unassembled WGS sequence"/>
</dbReference>